<gene>
    <name evidence="1" type="ORF">J2S55_008551</name>
</gene>
<evidence type="ECO:0000313" key="2">
    <source>
        <dbReference type="Proteomes" id="UP001230426"/>
    </source>
</evidence>
<proteinExistence type="predicted"/>
<dbReference type="EMBL" id="JAUSRB010000002">
    <property type="protein sequence ID" value="MDP9869285.1"/>
    <property type="molecule type" value="Genomic_DNA"/>
</dbReference>
<name>A0ABT9RLW0_9ACTN</name>
<comment type="caution">
    <text evidence="1">The sequence shown here is derived from an EMBL/GenBank/DDBJ whole genome shotgun (WGS) entry which is preliminary data.</text>
</comment>
<reference evidence="1 2" key="1">
    <citation type="submission" date="2023-07" db="EMBL/GenBank/DDBJ databases">
        <title>Sequencing the genomes of 1000 actinobacteria strains.</title>
        <authorList>
            <person name="Klenk H.-P."/>
        </authorList>
    </citation>
    <scope>NUCLEOTIDE SEQUENCE [LARGE SCALE GENOMIC DNA]</scope>
    <source>
        <strain evidence="1 2">DSM 44109</strain>
    </source>
</reference>
<protein>
    <submittedName>
        <fullName evidence="1">Uncharacterized protein</fullName>
    </submittedName>
</protein>
<sequence>MIGSISIAALLLAEHRRPDDVRCLWQAITTSFDTWCGIPQLL</sequence>
<dbReference type="RefSeq" id="WP_306873032.1">
    <property type="nucleotide sequence ID" value="NZ_JAUSRB010000002.1"/>
</dbReference>
<keyword evidence="2" id="KW-1185">Reference proteome</keyword>
<organism evidence="1 2">
    <name type="scientific">Streptosporangium brasiliense</name>
    <dbReference type="NCBI Taxonomy" id="47480"/>
    <lineage>
        <taxon>Bacteria</taxon>
        <taxon>Bacillati</taxon>
        <taxon>Actinomycetota</taxon>
        <taxon>Actinomycetes</taxon>
        <taxon>Streptosporangiales</taxon>
        <taxon>Streptosporangiaceae</taxon>
        <taxon>Streptosporangium</taxon>
    </lineage>
</organism>
<dbReference type="Proteomes" id="UP001230426">
    <property type="component" value="Unassembled WGS sequence"/>
</dbReference>
<accession>A0ABT9RLW0</accession>
<evidence type="ECO:0000313" key="1">
    <source>
        <dbReference type="EMBL" id="MDP9869285.1"/>
    </source>
</evidence>